<name>A0A4U6QLP7_9ACTN</name>
<evidence type="ECO:0000313" key="2">
    <source>
        <dbReference type="Proteomes" id="UP000306985"/>
    </source>
</evidence>
<dbReference type="EMBL" id="SZZH01000001">
    <property type="protein sequence ID" value="TKV61209.1"/>
    <property type="molecule type" value="Genomic_DNA"/>
</dbReference>
<proteinExistence type="predicted"/>
<dbReference type="AlphaFoldDB" id="A0A4U6QLP7"/>
<evidence type="ECO:0000313" key="1">
    <source>
        <dbReference type="EMBL" id="TKV61209.1"/>
    </source>
</evidence>
<protein>
    <submittedName>
        <fullName evidence="1">Uncharacterized protein</fullName>
    </submittedName>
</protein>
<accession>A0A4U6QLP7</accession>
<reference evidence="1 2" key="1">
    <citation type="submission" date="2019-05" db="EMBL/GenBank/DDBJ databases">
        <title>Nakamurella sp. N5BH11, whole genome shotgun sequence.</title>
        <authorList>
            <person name="Tuo L."/>
        </authorList>
    </citation>
    <scope>NUCLEOTIDE SEQUENCE [LARGE SCALE GENOMIC DNA]</scope>
    <source>
        <strain evidence="1 2">N5BH11</strain>
    </source>
</reference>
<organism evidence="1 2">
    <name type="scientific">Nakamurella flava</name>
    <dbReference type="NCBI Taxonomy" id="2576308"/>
    <lineage>
        <taxon>Bacteria</taxon>
        <taxon>Bacillati</taxon>
        <taxon>Actinomycetota</taxon>
        <taxon>Actinomycetes</taxon>
        <taxon>Nakamurellales</taxon>
        <taxon>Nakamurellaceae</taxon>
        <taxon>Nakamurella</taxon>
    </lineage>
</organism>
<gene>
    <name evidence="1" type="ORF">FDO65_06195</name>
</gene>
<keyword evidence="2" id="KW-1185">Reference proteome</keyword>
<dbReference type="RefSeq" id="WP_137448513.1">
    <property type="nucleotide sequence ID" value="NZ_SZZH01000001.1"/>
</dbReference>
<comment type="caution">
    <text evidence="1">The sequence shown here is derived from an EMBL/GenBank/DDBJ whole genome shotgun (WGS) entry which is preliminary data.</text>
</comment>
<sequence length="68" mass="7404">MTPQQQLELILADRAAADPSAGPASPPSGWTPFFIPAPRACRVPAPGIAWWRELDLLRPTFEVGTARH</sequence>
<dbReference type="Proteomes" id="UP000306985">
    <property type="component" value="Unassembled WGS sequence"/>
</dbReference>